<evidence type="ECO:0000313" key="2">
    <source>
        <dbReference type="EMBL" id="SVC05161.1"/>
    </source>
</evidence>
<dbReference type="InterPro" id="IPR001509">
    <property type="entry name" value="Epimerase_deHydtase"/>
</dbReference>
<proteinExistence type="predicted"/>
<sequence>MKKKVLVTGGGGYIGSTLVRHLLISGYDVTVLDNLSMGGDGVICFLGYPTYTFIKGDIRDSLIVNKAIKDKDFVVHLAAIVGEPACRNFSDDAKTTNIDGTKLVFDSAKKSGIQRFIFFSTCSSYGVQDTNIMADENTALNPVSLYAETKIGMEKYIIENSNNDISYIIMRPSTVHGPSPRMRFDLIVNHFVKDAVINKKLEIFGGNLWRPLMWVGEAGRAVEKVLSYDSGVVNNQIFNLGNTVNNVRKSKIADIIKTKFLPDLKIIHGNEEQDLRSYRVD</sequence>
<feature type="domain" description="NAD-dependent epimerase/dehydratase" evidence="1">
    <location>
        <begin position="5"/>
        <end position="241"/>
    </location>
</feature>
<protein>
    <recommendedName>
        <fullName evidence="1">NAD-dependent epimerase/dehydratase domain-containing protein</fullName>
    </recommendedName>
</protein>
<feature type="non-terminal residue" evidence="2">
    <location>
        <position position="281"/>
    </location>
</feature>
<dbReference type="InterPro" id="IPR050177">
    <property type="entry name" value="Lipid_A_modif_metabolic_enz"/>
</dbReference>
<dbReference type="Gene3D" id="3.40.50.720">
    <property type="entry name" value="NAD(P)-binding Rossmann-like Domain"/>
    <property type="match status" value="1"/>
</dbReference>
<dbReference type="Pfam" id="PF01370">
    <property type="entry name" value="Epimerase"/>
    <property type="match status" value="1"/>
</dbReference>
<accession>A0A382J2V4</accession>
<dbReference type="CDD" id="cd08946">
    <property type="entry name" value="SDR_e"/>
    <property type="match status" value="1"/>
</dbReference>
<reference evidence="2" key="1">
    <citation type="submission" date="2018-05" db="EMBL/GenBank/DDBJ databases">
        <authorList>
            <person name="Lanie J.A."/>
            <person name="Ng W.-L."/>
            <person name="Kazmierczak K.M."/>
            <person name="Andrzejewski T.M."/>
            <person name="Davidsen T.M."/>
            <person name="Wayne K.J."/>
            <person name="Tettelin H."/>
            <person name="Glass J.I."/>
            <person name="Rusch D."/>
            <person name="Podicherti R."/>
            <person name="Tsui H.-C.T."/>
            <person name="Winkler M.E."/>
        </authorList>
    </citation>
    <scope>NUCLEOTIDE SEQUENCE</scope>
</reference>
<dbReference type="SUPFAM" id="SSF51735">
    <property type="entry name" value="NAD(P)-binding Rossmann-fold domains"/>
    <property type="match status" value="1"/>
</dbReference>
<dbReference type="AlphaFoldDB" id="A0A382J2V4"/>
<dbReference type="PANTHER" id="PTHR43245">
    <property type="entry name" value="BIFUNCTIONAL POLYMYXIN RESISTANCE PROTEIN ARNA"/>
    <property type="match status" value="1"/>
</dbReference>
<evidence type="ECO:0000259" key="1">
    <source>
        <dbReference type="Pfam" id="PF01370"/>
    </source>
</evidence>
<dbReference type="EMBL" id="UINC01070763">
    <property type="protein sequence ID" value="SVC05161.1"/>
    <property type="molecule type" value="Genomic_DNA"/>
</dbReference>
<organism evidence="2">
    <name type="scientific">marine metagenome</name>
    <dbReference type="NCBI Taxonomy" id="408172"/>
    <lineage>
        <taxon>unclassified sequences</taxon>
        <taxon>metagenomes</taxon>
        <taxon>ecological metagenomes</taxon>
    </lineage>
</organism>
<dbReference type="InterPro" id="IPR036291">
    <property type="entry name" value="NAD(P)-bd_dom_sf"/>
</dbReference>
<dbReference type="PANTHER" id="PTHR43245:SF23">
    <property type="entry name" value="NAD(P)-BINDING DOMAIN-CONTAINING PROTEIN"/>
    <property type="match status" value="1"/>
</dbReference>
<name>A0A382J2V4_9ZZZZ</name>
<gene>
    <name evidence="2" type="ORF">METZ01_LOCUS258015</name>
</gene>